<evidence type="ECO:0000313" key="2">
    <source>
        <dbReference type="Proteomes" id="UP001597178"/>
    </source>
</evidence>
<dbReference type="Proteomes" id="UP001597178">
    <property type="component" value="Unassembled WGS sequence"/>
</dbReference>
<sequence>MPRAPKITRPTKKDISLLWDLYQYRVLTTEQIKRRYYAESKAYVNQKLYTMRKSGLIVSDTYPRPDRKGFAYHQITDTGISLMKQYGYECPVKADSLRIGKKMLPYIFETNEVMVQLTPYGWRMKDSRQIKHEYNLNRGDQIHGSLTADDGTEYGFYVLEENTTAENILKVIQEIRTLSDRKPDEPRIQNFMIFAKGQGSIDHFINRANTEKRNHRDEITQQKLRTSGSLSVMELTSGIKYLQSGFSDKTTFEHIIQSPETPFKAIPFSGDQTPFQYKVMRKGEEMYLVNLINTDIMMTRAINHYAEDMNRAERFNEERYRVLVLTTPEMEHTVRQLMQGNPLVDYLKVGDKMIQNESWLRKKVPIVQ</sequence>
<accession>A0ABW3ZYN1</accession>
<comment type="caution">
    <text evidence="1">The sequence shown here is derived from an EMBL/GenBank/DDBJ whole genome shotgun (WGS) entry which is preliminary data.</text>
</comment>
<proteinExistence type="predicted"/>
<evidence type="ECO:0000313" key="1">
    <source>
        <dbReference type="EMBL" id="MFD1363125.1"/>
    </source>
</evidence>
<protein>
    <submittedName>
        <fullName evidence="1">Replication-relaxation family protein</fullName>
    </submittedName>
</protein>
<dbReference type="EMBL" id="JBHTNH010000029">
    <property type="protein sequence ID" value="MFD1363125.1"/>
    <property type="molecule type" value="Genomic_DNA"/>
</dbReference>
<organism evidence="1 2">
    <name type="scientific">Lentibacillus salinarum</name>
    <dbReference type="NCBI Taxonomy" id="446820"/>
    <lineage>
        <taxon>Bacteria</taxon>
        <taxon>Bacillati</taxon>
        <taxon>Bacillota</taxon>
        <taxon>Bacilli</taxon>
        <taxon>Bacillales</taxon>
        <taxon>Bacillaceae</taxon>
        <taxon>Lentibacillus</taxon>
    </lineage>
</organism>
<reference evidence="2" key="1">
    <citation type="journal article" date="2019" name="Int. J. Syst. Evol. Microbiol.">
        <title>The Global Catalogue of Microorganisms (GCM) 10K type strain sequencing project: providing services to taxonomists for standard genome sequencing and annotation.</title>
        <authorList>
            <consortium name="The Broad Institute Genomics Platform"/>
            <consortium name="The Broad Institute Genome Sequencing Center for Infectious Disease"/>
            <person name="Wu L."/>
            <person name="Ma J."/>
        </authorList>
    </citation>
    <scope>NUCLEOTIDE SEQUENCE [LARGE SCALE GENOMIC DNA]</scope>
    <source>
        <strain evidence="2">CCUG 54822</strain>
    </source>
</reference>
<dbReference type="RefSeq" id="WP_382402336.1">
    <property type="nucleotide sequence ID" value="NZ_JBHTNH010000029.1"/>
</dbReference>
<gene>
    <name evidence="1" type="ORF">ACFQ4A_15860</name>
</gene>
<keyword evidence="2" id="KW-1185">Reference proteome</keyword>
<name>A0ABW3ZYN1_9BACI</name>